<sequence>MFSKVALFAIAFFVLLVSGGPIPDSPAPTSLTQCNAGPITCCSSVHQSDSAAGAGLLALVSAPLQNVVTTVGFDCTPITLGGPIGGAAASGAKCATQPVCCDQSFLSGLVGNACIPINMQIL</sequence>
<evidence type="ECO:0000256" key="3">
    <source>
        <dbReference type="ARBA" id="ARBA00022512"/>
    </source>
</evidence>
<feature type="chain" id="PRO_5013987858" description="Hydrophobin" evidence="7">
    <location>
        <begin position="20"/>
        <end position="122"/>
    </location>
</feature>
<dbReference type="InterPro" id="IPR019778">
    <property type="entry name" value="Class_I_Hydrophobin_CS"/>
</dbReference>
<dbReference type="EMBL" id="KJ507749">
    <property type="protein sequence ID" value="AHZ18304.1"/>
    <property type="molecule type" value="Genomic_DNA"/>
</dbReference>
<gene>
    <name evidence="8" type="primary">hyd8</name>
</gene>
<reference evidence="8" key="1">
    <citation type="submission" date="2014-02" db="EMBL/GenBank/DDBJ databases">
        <title>Hydrophobins in the life cycle of the ectomycorrhizal basidiomycete Tricholoma vaccinum.</title>
        <authorList>
            <person name="Senftleben D."/>
            <person name="Wagner K."/>
            <person name="Krause K."/>
            <person name="Kothe E."/>
        </authorList>
    </citation>
    <scope>NUCLEOTIDE SEQUENCE</scope>
    <source>
        <strain evidence="8">GK6514</strain>
    </source>
</reference>
<feature type="signal peptide" evidence="7">
    <location>
        <begin position="1"/>
        <end position="19"/>
    </location>
</feature>
<dbReference type="SMART" id="SM00075">
    <property type="entry name" value="HYDRO"/>
    <property type="match status" value="1"/>
</dbReference>
<name>A0A024BKP7_9AGAR</name>
<dbReference type="GO" id="GO:0009277">
    <property type="term" value="C:fungal-type cell wall"/>
    <property type="evidence" value="ECO:0007669"/>
    <property type="project" value="InterPro"/>
</dbReference>
<evidence type="ECO:0000256" key="7">
    <source>
        <dbReference type="RuleBase" id="RU365009"/>
    </source>
</evidence>
<accession>A0A024BKP7</accession>
<evidence type="ECO:0000256" key="6">
    <source>
        <dbReference type="ARBA" id="ARBA00023157"/>
    </source>
</evidence>
<evidence type="ECO:0000256" key="1">
    <source>
        <dbReference type="ARBA" id="ARBA00004191"/>
    </source>
</evidence>
<proteinExistence type="inferred from homology"/>
<dbReference type="Pfam" id="PF01185">
    <property type="entry name" value="Hydrophobin"/>
    <property type="match status" value="1"/>
</dbReference>
<organism evidence="8">
    <name type="scientific">Tricholoma vaccinum</name>
    <dbReference type="NCBI Taxonomy" id="56470"/>
    <lineage>
        <taxon>Eukaryota</taxon>
        <taxon>Fungi</taxon>
        <taxon>Dikarya</taxon>
        <taxon>Basidiomycota</taxon>
        <taxon>Agaricomycotina</taxon>
        <taxon>Agaricomycetes</taxon>
        <taxon>Agaricomycetidae</taxon>
        <taxon>Agaricales</taxon>
        <taxon>Tricholomatineae</taxon>
        <taxon>Tricholomataceae</taxon>
        <taxon>Tricholoma</taxon>
    </lineage>
</organism>
<keyword evidence="4 7" id="KW-0964">Secreted</keyword>
<keyword evidence="6 7" id="KW-1015">Disulfide bond</keyword>
<evidence type="ECO:0000313" key="8">
    <source>
        <dbReference type="EMBL" id="AHZ18304.1"/>
    </source>
</evidence>
<evidence type="ECO:0000256" key="5">
    <source>
        <dbReference type="ARBA" id="ARBA00022729"/>
    </source>
</evidence>
<protein>
    <recommendedName>
        <fullName evidence="7">Hydrophobin</fullName>
    </recommendedName>
</protein>
<evidence type="ECO:0000256" key="2">
    <source>
        <dbReference type="ARBA" id="ARBA00010446"/>
    </source>
</evidence>
<dbReference type="GO" id="GO:0005199">
    <property type="term" value="F:structural constituent of cell wall"/>
    <property type="evidence" value="ECO:0007669"/>
    <property type="project" value="InterPro"/>
</dbReference>
<comment type="subcellular location">
    <subcellularLocation>
        <location evidence="1 7">Secreted</location>
        <location evidence="1 7">Cell wall</location>
    </subcellularLocation>
</comment>
<keyword evidence="5 7" id="KW-0732">Signal</keyword>
<dbReference type="PROSITE" id="PS00956">
    <property type="entry name" value="HYDROPHOBIN"/>
    <property type="match status" value="1"/>
</dbReference>
<comment type="similarity">
    <text evidence="2 7">Belongs to the fungal hydrophobin family.</text>
</comment>
<keyword evidence="3 7" id="KW-0134">Cell wall</keyword>
<evidence type="ECO:0000256" key="4">
    <source>
        <dbReference type="ARBA" id="ARBA00022525"/>
    </source>
</evidence>
<dbReference type="CDD" id="cd23507">
    <property type="entry name" value="hydrophobin_I"/>
    <property type="match status" value="1"/>
</dbReference>
<dbReference type="InterPro" id="IPR001338">
    <property type="entry name" value="Class_I_Hydrophobin"/>
</dbReference>
<dbReference type="AlphaFoldDB" id="A0A024BKP7"/>